<evidence type="ECO:0000313" key="3">
    <source>
        <dbReference type="Proteomes" id="UP000237347"/>
    </source>
</evidence>
<evidence type="ECO:0000256" key="1">
    <source>
        <dbReference type="SAM" id="Phobius"/>
    </source>
</evidence>
<dbReference type="EMBL" id="PKMF04000081">
    <property type="protein sequence ID" value="KAK7851968.1"/>
    <property type="molecule type" value="Genomic_DNA"/>
</dbReference>
<evidence type="ECO:0000313" key="2">
    <source>
        <dbReference type="EMBL" id="KAK7851968.1"/>
    </source>
</evidence>
<accession>A0AAW0LN97</accession>
<organism evidence="2 3">
    <name type="scientific">Quercus suber</name>
    <name type="common">Cork oak</name>
    <dbReference type="NCBI Taxonomy" id="58331"/>
    <lineage>
        <taxon>Eukaryota</taxon>
        <taxon>Viridiplantae</taxon>
        <taxon>Streptophyta</taxon>
        <taxon>Embryophyta</taxon>
        <taxon>Tracheophyta</taxon>
        <taxon>Spermatophyta</taxon>
        <taxon>Magnoliopsida</taxon>
        <taxon>eudicotyledons</taxon>
        <taxon>Gunneridae</taxon>
        <taxon>Pentapetalae</taxon>
        <taxon>rosids</taxon>
        <taxon>fabids</taxon>
        <taxon>Fagales</taxon>
        <taxon>Fagaceae</taxon>
        <taxon>Quercus</taxon>
    </lineage>
</organism>
<sequence length="76" mass="8222">MPGGDRQLNSKESWPLDVNASTIGAVFGLNLGAFFMDPGVAVVKLVIVVGFFNAKPMVHPQHSCHRFKPISKPGFL</sequence>
<reference evidence="2 3" key="1">
    <citation type="journal article" date="2018" name="Sci. Data">
        <title>The draft genome sequence of cork oak.</title>
        <authorList>
            <person name="Ramos A.M."/>
            <person name="Usie A."/>
            <person name="Barbosa P."/>
            <person name="Barros P.M."/>
            <person name="Capote T."/>
            <person name="Chaves I."/>
            <person name="Simoes F."/>
            <person name="Abreu I."/>
            <person name="Carrasquinho I."/>
            <person name="Faro C."/>
            <person name="Guimaraes J.B."/>
            <person name="Mendonca D."/>
            <person name="Nobrega F."/>
            <person name="Rodrigues L."/>
            <person name="Saibo N.J.M."/>
            <person name="Varela M.C."/>
            <person name="Egas C."/>
            <person name="Matos J."/>
            <person name="Miguel C.M."/>
            <person name="Oliveira M.M."/>
            <person name="Ricardo C.P."/>
            <person name="Goncalves S."/>
        </authorList>
    </citation>
    <scope>NUCLEOTIDE SEQUENCE [LARGE SCALE GENOMIC DNA]</scope>
    <source>
        <strain evidence="3">cv. HL8</strain>
    </source>
</reference>
<dbReference type="Proteomes" id="UP000237347">
    <property type="component" value="Unassembled WGS sequence"/>
</dbReference>
<protein>
    <submittedName>
        <fullName evidence="2">Uncharacterized protein</fullName>
    </submittedName>
</protein>
<keyword evidence="1" id="KW-0472">Membrane</keyword>
<feature type="transmembrane region" description="Helical" evidence="1">
    <location>
        <begin position="20"/>
        <end position="52"/>
    </location>
</feature>
<dbReference type="AlphaFoldDB" id="A0AAW0LN97"/>
<keyword evidence="1" id="KW-1133">Transmembrane helix</keyword>
<name>A0AAW0LN97_QUESU</name>
<keyword evidence="3" id="KW-1185">Reference proteome</keyword>
<gene>
    <name evidence="2" type="ORF">CFP56_040603</name>
</gene>
<keyword evidence="1" id="KW-0812">Transmembrane</keyword>
<proteinExistence type="predicted"/>
<comment type="caution">
    <text evidence="2">The sequence shown here is derived from an EMBL/GenBank/DDBJ whole genome shotgun (WGS) entry which is preliminary data.</text>
</comment>